<feature type="domain" description="Tripartite ATP-independent periplasmic transporters DctQ component" evidence="10">
    <location>
        <begin position="23"/>
        <end position="152"/>
    </location>
</feature>
<evidence type="ECO:0000256" key="2">
    <source>
        <dbReference type="ARBA" id="ARBA00022448"/>
    </source>
</evidence>
<evidence type="ECO:0000256" key="3">
    <source>
        <dbReference type="ARBA" id="ARBA00022475"/>
    </source>
</evidence>
<dbReference type="InterPro" id="IPR007387">
    <property type="entry name" value="TRAP_DctQ"/>
</dbReference>
<evidence type="ECO:0000256" key="8">
    <source>
        <dbReference type="ARBA" id="ARBA00038436"/>
    </source>
</evidence>
<sequence length="176" mass="20225">MKIIKWLDQHLEEALLVLFSTIMVTVIFLQVVMRTLDNSLSWSEELARYSFIWLVYIGISYGVKKQRHIKVDVALLLLKEKGRILLTIVANLLFIGFSIFVIYYGYSIATQLLSFGQKSPALQIPMGLVYMATPIGMGLTVIRLVQNLILLIKSFFEGEEDITLTEREKVQENYDD</sequence>
<dbReference type="AlphaFoldDB" id="A0A9X4AM40"/>
<evidence type="ECO:0000256" key="1">
    <source>
        <dbReference type="ARBA" id="ARBA00004429"/>
    </source>
</evidence>
<keyword evidence="6 9" id="KW-1133">Transmembrane helix</keyword>
<feature type="transmembrane region" description="Helical" evidence="9">
    <location>
        <begin position="84"/>
        <end position="106"/>
    </location>
</feature>
<accession>A0A9X4AM40</accession>
<reference evidence="11" key="1">
    <citation type="submission" date="2022-06" db="EMBL/GenBank/DDBJ databases">
        <title>Aquibacillus sp. a new bacterium isolated from soil saline samples.</title>
        <authorList>
            <person name="Galisteo C."/>
            <person name="De La Haba R."/>
            <person name="Sanchez-Porro C."/>
            <person name="Ventosa A."/>
        </authorList>
    </citation>
    <scope>NUCLEOTIDE SEQUENCE</scope>
    <source>
        <strain evidence="11">3ASR75-11</strain>
    </source>
</reference>
<evidence type="ECO:0000256" key="4">
    <source>
        <dbReference type="ARBA" id="ARBA00022519"/>
    </source>
</evidence>
<gene>
    <name evidence="11" type="ORF">NC797_01160</name>
</gene>
<dbReference type="PANTHER" id="PTHR35011">
    <property type="entry name" value="2,3-DIKETO-L-GULONATE TRAP TRANSPORTER SMALL PERMEASE PROTEIN YIAM"/>
    <property type="match status" value="1"/>
</dbReference>
<organism evidence="11 12">
    <name type="scientific">Terrihalobacillus insolitus</name>
    <dbReference type="NCBI Taxonomy" id="2950438"/>
    <lineage>
        <taxon>Bacteria</taxon>
        <taxon>Bacillati</taxon>
        <taxon>Bacillota</taxon>
        <taxon>Bacilli</taxon>
        <taxon>Bacillales</taxon>
        <taxon>Bacillaceae</taxon>
        <taxon>Terrihalobacillus</taxon>
    </lineage>
</organism>
<dbReference type="Pfam" id="PF04290">
    <property type="entry name" value="DctQ"/>
    <property type="match status" value="1"/>
</dbReference>
<dbReference type="RefSeq" id="WP_272434768.1">
    <property type="nucleotide sequence ID" value="NZ_JAMQKB010000001.1"/>
</dbReference>
<feature type="transmembrane region" description="Helical" evidence="9">
    <location>
        <begin position="46"/>
        <end position="63"/>
    </location>
</feature>
<comment type="subcellular location">
    <subcellularLocation>
        <location evidence="1">Cell inner membrane</location>
        <topology evidence="1">Multi-pass membrane protein</topology>
    </subcellularLocation>
</comment>
<keyword evidence="4" id="KW-0997">Cell inner membrane</keyword>
<keyword evidence="7 9" id="KW-0472">Membrane</keyword>
<dbReference type="EMBL" id="JAMQKB010000001">
    <property type="protein sequence ID" value="MDC3423115.1"/>
    <property type="molecule type" value="Genomic_DNA"/>
</dbReference>
<comment type="caution">
    <text evidence="11">The sequence shown here is derived from an EMBL/GenBank/DDBJ whole genome shotgun (WGS) entry which is preliminary data.</text>
</comment>
<evidence type="ECO:0000259" key="10">
    <source>
        <dbReference type="Pfam" id="PF04290"/>
    </source>
</evidence>
<evidence type="ECO:0000313" key="11">
    <source>
        <dbReference type="EMBL" id="MDC3423115.1"/>
    </source>
</evidence>
<dbReference type="GO" id="GO:0022857">
    <property type="term" value="F:transmembrane transporter activity"/>
    <property type="evidence" value="ECO:0007669"/>
    <property type="project" value="TreeGrafter"/>
</dbReference>
<dbReference type="GO" id="GO:0015740">
    <property type="term" value="P:C4-dicarboxylate transport"/>
    <property type="evidence" value="ECO:0007669"/>
    <property type="project" value="TreeGrafter"/>
</dbReference>
<name>A0A9X4AM40_9BACI</name>
<keyword evidence="2" id="KW-0813">Transport</keyword>
<comment type="similarity">
    <text evidence="8">Belongs to the TRAP transporter small permease family.</text>
</comment>
<evidence type="ECO:0000256" key="7">
    <source>
        <dbReference type="ARBA" id="ARBA00023136"/>
    </source>
</evidence>
<keyword evidence="3" id="KW-1003">Cell membrane</keyword>
<dbReference type="InterPro" id="IPR055348">
    <property type="entry name" value="DctQ"/>
</dbReference>
<keyword evidence="12" id="KW-1185">Reference proteome</keyword>
<dbReference type="Proteomes" id="UP001145050">
    <property type="component" value="Unassembled WGS sequence"/>
</dbReference>
<keyword evidence="5 9" id="KW-0812">Transmembrane</keyword>
<dbReference type="GO" id="GO:0005886">
    <property type="term" value="C:plasma membrane"/>
    <property type="evidence" value="ECO:0007669"/>
    <property type="project" value="UniProtKB-SubCell"/>
</dbReference>
<dbReference type="PANTHER" id="PTHR35011:SF2">
    <property type="entry name" value="2,3-DIKETO-L-GULONATE TRAP TRANSPORTER SMALL PERMEASE PROTEIN YIAM"/>
    <property type="match status" value="1"/>
</dbReference>
<feature type="transmembrane region" description="Helical" evidence="9">
    <location>
        <begin position="126"/>
        <end position="145"/>
    </location>
</feature>
<feature type="transmembrane region" description="Helical" evidence="9">
    <location>
        <begin position="14"/>
        <end position="34"/>
    </location>
</feature>
<evidence type="ECO:0000256" key="5">
    <source>
        <dbReference type="ARBA" id="ARBA00022692"/>
    </source>
</evidence>
<protein>
    <submittedName>
        <fullName evidence="11">TRAP transporter small permease</fullName>
    </submittedName>
</protein>
<evidence type="ECO:0000256" key="6">
    <source>
        <dbReference type="ARBA" id="ARBA00022989"/>
    </source>
</evidence>
<evidence type="ECO:0000256" key="9">
    <source>
        <dbReference type="SAM" id="Phobius"/>
    </source>
</evidence>
<proteinExistence type="inferred from homology"/>
<evidence type="ECO:0000313" key="12">
    <source>
        <dbReference type="Proteomes" id="UP001145050"/>
    </source>
</evidence>